<evidence type="ECO:0000256" key="1">
    <source>
        <dbReference type="ARBA" id="ARBA00009636"/>
    </source>
</evidence>
<proteinExistence type="inferred from homology"/>
<evidence type="ECO:0000256" key="2">
    <source>
        <dbReference type="ARBA" id="ARBA00022701"/>
    </source>
</evidence>
<dbReference type="EMBL" id="PKPP01002804">
    <property type="protein sequence ID" value="PWA73021.1"/>
    <property type="molecule type" value="Genomic_DNA"/>
</dbReference>
<dbReference type="GO" id="GO:0005874">
    <property type="term" value="C:microtubule"/>
    <property type="evidence" value="ECO:0007669"/>
    <property type="project" value="UniProtKB-KW"/>
</dbReference>
<evidence type="ECO:0000256" key="3">
    <source>
        <dbReference type="ARBA" id="ARBA00022741"/>
    </source>
</evidence>
<dbReference type="GO" id="GO:0007017">
    <property type="term" value="P:microtubule-based process"/>
    <property type="evidence" value="ECO:0007669"/>
    <property type="project" value="InterPro"/>
</dbReference>
<dbReference type="AlphaFoldDB" id="A0A2U1NHR8"/>
<reference evidence="5 6" key="1">
    <citation type="journal article" date="2018" name="Mol. Plant">
        <title>The genome of Artemisia annua provides insight into the evolution of Asteraceae family and artemisinin biosynthesis.</title>
        <authorList>
            <person name="Shen Q."/>
            <person name="Zhang L."/>
            <person name="Liao Z."/>
            <person name="Wang S."/>
            <person name="Yan T."/>
            <person name="Shi P."/>
            <person name="Liu M."/>
            <person name="Fu X."/>
            <person name="Pan Q."/>
            <person name="Wang Y."/>
            <person name="Lv Z."/>
            <person name="Lu X."/>
            <person name="Zhang F."/>
            <person name="Jiang W."/>
            <person name="Ma Y."/>
            <person name="Chen M."/>
            <person name="Hao X."/>
            <person name="Li L."/>
            <person name="Tang Y."/>
            <person name="Lv G."/>
            <person name="Zhou Y."/>
            <person name="Sun X."/>
            <person name="Brodelius P.E."/>
            <person name="Rose J.K.C."/>
            <person name="Tang K."/>
        </authorList>
    </citation>
    <scope>NUCLEOTIDE SEQUENCE [LARGE SCALE GENOMIC DNA]</scope>
    <source>
        <strain evidence="6">cv. Huhao1</strain>
        <tissue evidence="5">Leaf</tissue>
    </source>
</reference>
<evidence type="ECO:0000313" key="5">
    <source>
        <dbReference type="EMBL" id="PWA73021.1"/>
    </source>
</evidence>
<dbReference type="InterPro" id="IPR036525">
    <property type="entry name" value="Tubulin/FtsZ_GTPase_sf"/>
</dbReference>
<dbReference type="PANTHER" id="PTHR11588">
    <property type="entry name" value="TUBULIN"/>
    <property type="match status" value="1"/>
</dbReference>
<accession>A0A2U1NHR8</accession>
<keyword evidence="6" id="KW-1185">Reference proteome</keyword>
<dbReference type="OrthoDB" id="1662883at2759"/>
<dbReference type="InterPro" id="IPR000217">
    <property type="entry name" value="Tubulin"/>
</dbReference>
<comment type="similarity">
    <text evidence="1">Belongs to the tubulin family.</text>
</comment>
<evidence type="ECO:0000313" key="6">
    <source>
        <dbReference type="Proteomes" id="UP000245207"/>
    </source>
</evidence>
<sequence>MSLRSLLCLSKTSARRSATAEKLTERCDNKIRRIGLQEHTDVSVLLNNEAIYDTCRRSLDIERPTYTNHNCLVSQTDLTAENASESNTKSMIEREPIVTTNTPPVTQRVGASEGFRLGGAGAGDRYFLGLVWVESGLVDKTYSGLDLLDLNKSNN</sequence>
<comment type="caution">
    <text evidence="5">The sequence shown here is derived from an EMBL/GenBank/DDBJ whole genome shotgun (WGS) entry which is preliminary data.</text>
</comment>
<dbReference type="SUPFAM" id="SSF52490">
    <property type="entry name" value="Tubulin nucleotide-binding domain-like"/>
    <property type="match status" value="1"/>
</dbReference>
<evidence type="ECO:0000256" key="4">
    <source>
        <dbReference type="ARBA" id="ARBA00023134"/>
    </source>
</evidence>
<dbReference type="Proteomes" id="UP000245207">
    <property type="component" value="Unassembled WGS sequence"/>
</dbReference>
<dbReference type="STRING" id="35608.A0A2U1NHR8"/>
<name>A0A2U1NHR8_ARTAN</name>
<protein>
    <submittedName>
        <fullName evidence="5">Tubulin alpha-4 chain</fullName>
    </submittedName>
</protein>
<organism evidence="5 6">
    <name type="scientific">Artemisia annua</name>
    <name type="common">Sweet wormwood</name>
    <dbReference type="NCBI Taxonomy" id="35608"/>
    <lineage>
        <taxon>Eukaryota</taxon>
        <taxon>Viridiplantae</taxon>
        <taxon>Streptophyta</taxon>
        <taxon>Embryophyta</taxon>
        <taxon>Tracheophyta</taxon>
        <taxon>Spermatophyta</taxon>
        <taxon>Magnoliopsida</taxon>
        <taxon>eudicotyledons</taxon>
        <taxon>Gunneridae</taxon>
        <taxon>Pentapetalae</taxon>
        <taxon>asterids</taxon>
        <taxon>campanulids</taxon>
        <taxon>Asterales</taxon>
        <taxon>Asteraceae</taxon>
        <taxon>Asteroideae</taxon>
        <taxon>Anthemideae</taxon>
        <taxon>Artemisiinae</taxon>
        <taxon>Artemisia</taxon>
    </lineage>
</organism>
<gene>
    <name evidence="5" type="ORF">CTI12_AA263080</name>
</gene>
<keyword evidence="4" id="KW-0342">GTP-binding</keyword>
<dbReference type="Gene3D" id="3.40.50.1440">
    <property type="entry name" value="Tubulin/FtsZ, GTPase domain"/>
    <property type="match status" value="1"/>
</dbReference>
<keyword evidence="3" id="KW-0547">Nucleotide-binding</keyword>
<dbReference type="GO" id="GO:0005525">
    <property type="term" value="F:GTP binding"/>
    <property type="evidence" value="ECO:0007669"/>
    <property type="project" value="UniProtKB-KW"/>
</dbReference>
<keyword evidence="2" id="KW-0493">Microtubule</keyword>